<keyword evidence="5" id="KW-1185">Reference proteome</keyword>
<reference evidence="4" key="1">
    <citation type="submission" date="2022-01" db="EMBL/GenBank/DDBJ databases">
        <authorList>
            <person name="King R."/>
        </authorList>
    </citation>
    <scope>NUCLEOTIDE SEQUENCE</scope>
</reference>
<gene>
    <name evidence="4" type="ORF">PHYEVI_LOCUS4187</name>
</gene>
<evidence type="ECO:0000313" key="5">
    <source>
        <dbReference type="Proteomes" id="UP001153712"/>
    </source>
</evidence>
<feature type="region of interest" description="Disordered" evidence="1">
    <location>
        <begin position="129"/>
        <end position="150"/>
    </location>
</feature>
<dbReference type="GO" id="GO:0006357">
    <property type="term" value="P:regulation of transcription by RNA polymerase II"/>
    <property type="evidence" value="ECO:0007669"/>
    <property type="project" value="TreeGrafter"/>
</dbReference>
<dbReference type="AlphaFoldDB" id="A0A9N9TG43"/>
<evidence type="ECO:0000259" key="2">
    <source>
        <dbReference type="Pfam" id="PF02944"/>
    </source>
</evidence>
<dbReference type="PANTHER" id="PTHR12243">
    <property type="entry name" value="MADF DOMAIN TRANSCRIPTION FACTOR"/>
    <property type="match status" value="1"/>
</dbReference>
<feature type="region of interest" description="Disordered" evidence="1">
    <location>
        <begin position="36"/>
        <end position="56"/>
    </location>
</feature>
<dbReference type="InterPro" id="IPR006578">
    <property type="entry name" value="MADF-dom"/>
</dbReference>
<feature type="domain" description="MADF" evidence="3">
    <location>
        <begin position="28"/>
        <end position="125"/>
    </location>
</feature>
<evidence type="ECO:0000256" key="1">
    <source>
        <dbReference type="SAM" id="MobiDB-lite"/>
    </source>
</evidence>
<feature type="domain" description="BESS" evidence="2">
    <location>
        <begin position="245"/>
        <end position="272"/>
    </location>
</feature>
<proteinExistence type="predicted"/>
<dbReference type="InterPro" id="IPR004210">
    <property type="entry name" value="BESS_motif"/>
</dbReference>
<feature type="compositionally biased region" description="Polar residues" evidence="1">
    <location>
        <begin position="39"/>
        <end position="49"/>
    </location>
</feature>
<dbReference type="Pfam" id="PF02944">
    <property type="entry name" value="BESS"/>
    <property type="match status" value="1"/>
</dbReference>
<organism evidence="4 5">
    <name type="scientific">Phyllotreta striolata</name>
    <name type="common">Striped flea beetle</name>
    <name type="synonym">Crioceris striolata</name>
    <dbReference type="NCBI Taxonomy" id="444603"/>
    <lineage>
        <taxon>Eukaryota</taxon>
        <taxon>Metazoa</taxon>
        <taxon>Ecdysozoa</taxon>
        <taxon>Arthropoda</taxon>
        <taxon>Hexapoda</taxon>
        <taxon>Insecta</taxon>
        <taxon>Pterygota</taxon>
        <taxon>Neoptera</taxon>
        <taxon>Endopterygota</taxon>
        <taxon>Coleoptera</taxon>
        <taxon>Polyphaga</taxon>
        <taxon>Cucujiformia</taxon>
        <taxon>Chrysomeloidea</taxon>
        <taxon>Chrysomelidae</taxon>
        <taxon>Galerucinae</taxon>
        <taxon>Alticini</taxon>
        <taxon>Phyllotreta</taxon>
    </lineage>
</organism>
<dbReference type="Proteomes" id="UP001153712">
    <property type="component" value="Chromosome 15"/>
</dbReference>
<dbReference type="GO" id="GO:0003677">
    <property type="term" value="F:DNA binding"/>
    <property type="evidence" value="ECO:0007669"/>
    <property type="project" value="InterPro"/>
</dbReference>
<dbReference type="GO" id="GO:0005667">
    <property type="term" value="C:transcription regulator complex"/>
    <property type="evidence" value="ECO:0007669"/>
    <property type="project" value="TreeGrafter"/>
</dbReference>
<dbReference type="Pfam" id="PF10545">
    <property type="entry name" value="MADF_DNA_bdg"/>
    <property type="match status" value="1"/>
</dbReference>
<dbReference type="OrthoDB" id="6616165at2759"/>
<accession>A0A9N9TG43</accession>
<evidence type="ECO:0000259" key="3">
    <source>
        <dbReference type="Pfam" id="PF10545"/>
    </source>
</evidence>
<dbReference type="InterPro" id="IPR039353">
    <property type="entry name" value="TF_Adf1"/>
</dbReference>
<evidence type="ECO:0000313" key="4">
    <source>
        <dbReference type="EMBL" id="CAG9857788.1"/>
    </source>
</evidence>
<evidence type="ECO:0008006" key="6">
    <source>
        <dbReference type="Google" id="ProtNLM"/>
    </source>
</evidence>
<name>A0A9N9TG43_PHYSR</name>
<dbReference type="EMBL" id="OU900108">
    <property type="protein sequence ID" value="CAG9857788.1"/>
    <property type="molecule type" value="Genomic_DNA"/>
</dbReference>
<dbReference type="SMART" id="SM00595">
    <property type="entry name" value="MADF"/>
    <property type="match status" value="1"/>
</dbReference>
<sequence length="281" mass="31447">MSSSATNLPIGSGDEPPEAARRIATADLIEEVRRHPSIYASNSKAPQQADSRRRSWETAARNLCGGHWKSYGDGDKDTVVKEIQLKWKNLKDNYYRILRKEREEEIQGAPCKKKKYIHYDHLEFLKPFAPSSRSSGDSKEDMEMEGGKNASNIIYIDETNDSEEDGTPSKPVKVHQTTSVTPIAPLAGFGTLQPVQFIQLQSNSGVNRSSDPGDPDGDKLTKVLEKLAKQQEEEKADDPMGNKKFLLSLAPFLRKLPDDVNLEVRLQIMAVIQSYGVKELF</sequence>
<dbReference type="PANTHER" id="PTHR12243:SF69">
    <property type="entry name" value="SI:CH73-59F11.3"/>
    <property type="match status" value="1"/>
</dbReference>
<dbReference type="GO" id="GO:0005634">
    <property type="term" value="C:nucleus"/>
    <property type="evidence" value="ECO:0007669"/>
    <property type="project" value="TreeGrafter"/>
</dbReference>
<protein>
    <recommendedName>
        <fullName evidence="6">BESS domain-containing protein</fullName>
    </recommendedName>
</protein>